<organism evidence="1 2">
    <name type="scientific">Granulicella aggregans</name>
    <dbReference type="NCBI Taxonomy" id="474949"/>
    <lineage>
        <taxon>Bacteria</taxon>
        <taxon>Pseudomonadati</taxon>
        <taxon>Acidobacteriota</taxon>
        <taxon>Terriglobia</taxon>
        <taxon>Terriglobales</taxon>
        <taxon>Acidobacteriaceae</taxon>
        <taxon>Granulicella</taxon>
    </lineage>
</organism>
<comment type="caution">
    <text evidence="1">The sequence shown here is derived from an EMBL/GenBank/DDBJ whole genome shotgun (WGS) entry which is preliminary data.</text>
</comment>
<dbReference type="AlphaFoldDB" id="A0A7W8E7M3"/>
<gene>
    <name evidence="1" type="ORF">HDF16_005161</name>
</gene>
<evidence type="ECO:0000313" key="2">
    <source>
        <dbReference type="Proteomes" id="UP000540989"/>
    </source>
</evidence>
<sequence>MSPDGSYLLFISNRPLAKGANLRDGFYNGKKWPMRGTHYGGSIETTRVGRTLFLCRQ</sequence>
<evidence type="ECO:0000313" key="1">
    <source>
        <dbReference type="EMBL" id="MBB5060425.1"/>
    </source>
</evidence>
<name>A0A7W8E7M3_9BACT</name>
<proteinExistence type="predicted"/>
<evidence type="ECO:0008006" key="3">
    <source>
        <dbReference type="Google" id="ProtNLM"/>
    </source>
</evidence>
<dbReference type="Proteomes" id="UP000540989">
    <property type="component" value="Unassembled WGS sequence"/>
</dbReference>
<reference evidence="1 2" key="1">
    <citation type="submission" date="2020-08" db="EMBL/GenBank/DDBJ databases">
        <title>Genomic Encyclopedia of Type Strains, Phase IV (KMG-V): Genome sequencing to study the core and pangenomes of soil and plant-associated prokaryotes.</title>
        <authorList>
            <person name="Whitman W."/>
        </authorList>
    </citation>
    <scope>NUCLEOTIDE SEQUENCE [LARGE SCALE GENOMIC DNA]</scope>
    <source>
        <strain evidence="1 2">M8UP14</strain>
    </source>
</reference>
<accession>A0A7W8E7M3</accession>
<protein>
    <recommendedName>
        <fullName evidence="3">WD40 repeat protein</fullName>
    </recommendedName>
</protein>
<dbReference type="EMBL" id="JACHIP010000013">
    <property type="protein sequence ID" value="MBB5060425.1"/>
    <property type="molecule type" value="Genomic_DNA"/>
</dbReference>
<keyword evidence="2" id="KW-1185">Reference proteome</keyword>